<dbReference type="EMBL" id="LFYR01001606">
    <property type="protein sequence ID" value="KMZ60613.1"/>
    <property type="molecule type" value="Genomic_DNA"/>
</dbReference>
<accession>A0A0K9NVH7</accession>
<evidence type="ECO:0000313" key="2">
    <source>
        <dbReference type="Proteomes" id="UP000036987"/>
    </source>
</evidence>
<comment type="caution">
    <text evidence="1">The sequence shown here is derived from an EMBL/GenBank/DDBJ whole genome shotgun (WGS) entry which is preliminary data.</text>
</comment>
<protein>
    <submittedName>
        <fullName evidence="1">HEAT repeat-containing protein</fullName>
    </submittedName>
</protein>
<dbReference type="InterPro" id="IPR046837">
    <property type="entry name" value="Laa1/Sip1/HEATR5-like_HEAT"/>
</dbReference>
<dbReference type="PANTHER" id="PTHR46975:SF2">
    <property type="entry name" value="PROTEIN SWEETIE"/>
    <property type="match status" value="1"/>
</dbReference>
<dbReference type="OrthoDB" id="192608at2759"/>
<reference evidence="2" key="1">
    <citation type="journal article" date="2016" name="Nature">
        <title>The genome of the seagrass Zostera marina reveals angiosperm adaptation to the sea.</title>
        <authorList>
            <person name="Olsen J.L."/>
            <person name="Rouze P."/>
            <person name="Verhelst B."/>
            <person name="Lin Y.-C."/>
            <person name="Bayer T."/>
            <person name="Collen J."/>
            <person name="Dattolo E."/>
            <person name="De Paoli E."/>
            <person name="Dittami S."/>
            <person name="Maumus F."/>
            <person name="Michel G."/>
            <person name="Kersting A."/>
            <person name="Lauritano C."/>
            <person name="Lohaus R."/>
            <person name="Toepel M."/>
            <person name="Tonon T."/>
            <person name="Vanneste K."/>
            <person name="Amirebrahimi M."/>
            <person name="Brakel J."/>
            <person name="Bostroem C."/>
            <person name="Chovatia M."/>
            <person name="Grimwood J."/>
            <person name="Jenkins J.W."/>
            <person name="Jueterbock A."/>
            <person name="Mraz A."/>
            <person name="Stam W.T."/>
            <person name="Tice H."/>
            <person name="Bornberg-Bauer E."/>
            <person name="Green P.J."/>
            <person name="Pearson G.A."/>
            <person name="Procaccini G."/>
            <person name="Duarte C.M."/>
            <person name="Schmutz J."/>
            <person name="Reusch T.B.H."/>
            <person name="Van de Peer Y."/>
        </authorList>
    </citation>
    <scope>NUCLEOTIDE SEQUENCE [LARGE SCALE GENOMIC DNA]</scope>
    <source>
        <strain evidence="2">cv. Finnish</strain>
    </source>
</reference>
<dbReference type="PANTHER" id="PTHR46975">
    <property type="entry name" value="PROTEIN SWEETIE"/>
    <property type="match status" value="1"/>
</dbReference>
<gene>
    <name evidence="1" type="ORF">ZOSMA_58G00700</name>
</gene>
<organism evidence="1 2">
    <name type="scientific">Zostera marina</name>
    <name type="common">Eelgrass</name>
    <dbReference type="NCBI Taxonomy" id="29655"/>
    <lineage>
        <taxon>Eukaryota</taxon>
        <taxon>Viridiplantae</taxon>
        <taxon>Streptophyta</taxon>
        <taxon>Embryophyta</taxon>
        <taxon>Tracheophyta</taxon>
        <taxon>Spermatophyta</taxon>
        <taxon>Magnoliopsida</taxon>
        <taxon>Liliopsida</taxon>
        <taxon>Zosteraceae</taxon>
        <taxon>Zostera</taxon>
    </lineage>
</organism>
<dbReference type="Proteomes" id="UP000036987">
    <property type="component" value="Unassembled WGS sequence"/>
</dbReference>
<dbReference type="Pfam" id="PF20210">
    <property type="entry name" value="Laa1_Sip1_HTR5"/>
    <property type="match status" value="1"/>
</dbReference>
<keyword evidence="2" id="KW-1185">Reference proteome</keyword>
<dbReference type="InterPro" id="IPR044218">
    <property type="entry name" value="SWEETIE"/>
</dbReference>
<dbReference type="STRING" id="29655.A0A0K9NVH7"/>
<dbReference type="GO" id="GO:0005975">
    <property type="term" value="P:carbohydrate metabolic process"/>
    <property type="evidence" value="ECO:0007669"/>
    <property type="project" value="InterPro"/>
</dbReference>
<evidence type="ECO:0000313" key="1">
    <source>
        <dbReference type="EMBL" id="KMZ60613.1"/>
    </source>
</evidence>
<dbReference type="AlphaFoldDB" id="A0A0K9NVH7"/>
<dbReference type="OMA" id="TFDERIY"/>
<sequence>MIARYDAKEFQSSTYVSTLGFNFERGKNLRYRTRIFAAECLSHLPTAVGDNPAHFDLSLARKKLASAHTSQDWLVLHLQDLVSLAYQISTSQFEGLQPLGIELLCTIIVKFEMTQDPELPEHFLVEQYQAQLVSAVRSSVNLSSSPLLLEVGLKLAAKILISSILTGDRIALQRMFSSISHLLDEFKDLYYPSFAEWVACKIKIRLLTAHASIKCHVYMLMMDRKNLPNEFLQLVPLFSQLSSILGKYWISVLKDYCFISFGLQSKSHYKPFLEGIQSLLVSTKVRACLDEVCPLILQAYVLDALPLELEMEKQSQHDTKDLSKTFLRSGYIMVRLDVREFHFVWGLTLLFLFRGKHSMSSSHVAALLYHTKAENIGGDSLEITFDERIYEISLLVFQALSREAFFHLGYLTSEICQELLQIVHFCPHDYFEMNDFISMASELCIKYLYRIFQRDSNTALSQHQPCEDDLTSLLLISEKIAKKQDRIKIPKVLLSFLMVSYECIRKSSTNSHLSKLVNFLQSIFHLMQKHFEDDPDFLTDNAFAVLRTWVTVVIHACQDCKRKINIFGMKNNNSSKLMTKKLAFFLEEAVSIASLVHEKQVHCCINDKMMFLSLYKLCIQCIGMNLSDINVQVQAVVVHVLKNTIQKETSTSKDHSFFLFFMGEILSDIFGLIQKIVMEQMSWESAAILDECLKCLFIFHTLSQGSDSVNYALNVLLEAIFMVFNASDVFPSHELLQTKNATMVLVSHLVQIPSSAIQIKEVLLSMSMMQRQRLQV</sequence>
<proteinExistence type="predicted"/>
<name>A0A0K9NVH7_ZOSMR</name>